<evidence type="ECO:0000256" key="11">
    <source>
        <dbReference type="ARBA" id="ARBA00023014"/>
    </source>
</evidence>
<dbReference type="GeneID" id="10822866"/>
<keyword evidence="18" id="KW-1185">Reference proteome</keyword>
<keyword evidence="8 14" id="KW-0249">Electron transport</keyword>
<comment type="subunit">
    <text evidence="2 14">Heterodimer of the IorA and IorB subunits.</text>
</comment>
<organism evidence="17 18">
    <name type="scientific">Methanosalsum zhilinae (strain DSM 4017 / NBRC 107636 / OCM 62 / WeN5)</name>
    <name type="common">Methanohalophilus zhilinae</name>
    <dbReference type="NCBI Taxonomy" id="679901"/>
    <lineage>
        <taxon>Archaea</taxon>
        <taxon>Methanobacteriati</taxon>
        <taxon>Methanobacteriota</taxon>
        <taxon>Stenosarchaea group</taxon>
        <taxon>Methanomicrobia</taxon>
        <taxon>Methanosarcinales</taxon>
        <taxon>Methanosarcinaceae</taxon>
        <taxon>Methanosalsum</taxon>
    </lineage>
</organism>
<keyword evidence="17" id="KW-0670">Pyruvate</keyword>
<gene>
    <name evidence="17" type="ordered locus">Mzhil_1231</name>
</gene>
<proteinExistence type="predicted"/>
<dbReference type="HOGENOM" id="CLU_017727_0_0_2"/>
<dbReference type="SUPFAM" id="SSF52922">
    <property type="entry name" value="TK C-terminal domain-like"/>
    <property type="match status" value="1"/>
</dbReference>
<dbReference type="GO" id="GO:0030976">
    <property type="term" value="F:thiamine pyrophosphate binding"/>
    <property type="evidence" value="ECO:0007669"/>
    <property type="project" value="InterPro"/>
</dbReference>
<dbReference type="InterPro" id="IPR045025">
    <property type="entry name" value="HACL1-like"/>
</dbReference>
<dbReference type="PIRSF" id="PIRSF006439">
    <property type="entry name" value="Indolepyruvate_ferr_oxidored"/>
    <property type="match status" value="1"/>
</dbReference>
<feature type="binding site" evidence="15">
    <location>
        <position position="557"/>
    </location>
    <ligand>
        <name>[4Fe-4S] cluster</name>
        <dbReference type="ChEBI" id="CHEBI:49883"/>
        <label>1</label>
    </ligand>
</feature>
<evidence type="ECO:0000256" key="9">
    <source>
        <dbReference type="ARBA" id="ARBA00023002"/>
    </source>
</evidence>
<evidence type="ECO:0000256" key="2">
    <source>
        <dbReference type="ARBA" id="ARBA00011238"/>
    </source>
</evidence>
<dbReference type="Pfam" id="PF02775">
    <property type="entry name" value="TPP_enzyme_C"/>
    <property type="match status" value="1"/>
</dbReference>
<dbReference type="PROSITE" id="PS51379">
    <property type="entry name" value="4FE4S_FER_2"/>
    <property type="match status" value="2"/>
</dbReference>
<dbReference type="STRING" id="679901.Mzhil_1231"/>
<dbReference type="NCBIfam" id="TIGR03336">
    <property type="entry name" value="IOR_alpha"/>
    <property type="match status" value="1"/>
</dbReference>
<reference evidence="17 18" key="1">
    <citation type="submission" date="2010-07" db="EMBL/GenBank/DDBJ databases">
        <title>The complete genome of Methanosalsum zhilinae DSM 4017.</title>
        <authorList>
            <consortium name="US DOE Joint Genome Institute (JGI-PGF)"/>
            <person name="Lucas S."/>
            <person name="Copeland A."/>
            <person name="Lapidus A."/>
            <person name="Glavina del Rio T."/>
            <person name="Dalin E."/>
            <person name="Tice H."/>
            <person name="Bruce D."/>
            <person name="Goodwin L."/>
            <person name="Pitluck S."/>
            <person name="Kyrpides N."/>
            <person name="Mavromatis K."/>
            <person name="Ovchinnikova G."/>
            <person name="Daligault H."/>
            <person name="Detter J.C."/>
            <person name="Han C."/>
            <person name="Tapia R."/>
            <person name="Larimer F."/>
            <person name="Land M."/>
            <person name="Hauser L."/>
            <person name="Markowitz V."/>
            <person name="Cheng J.-F."/>
            <person name="Hugenholtz P."/>
            <person name="Woyke T."/>
            <person name="Wu D."/>
            <person name="Spring S."/>
            <person name="Schueler E."/>
            <person name="Brambilla E."/>
            <person name="Klenk H.-P."/>
            <person name="Eisen J.A."/>
        </authorList>
    </citation>
    <scope>NUCLEOTIDE SEQUENCE [LARGE SCALE GENOMIC DNA]</scope>
    <source>
        <strain evidence="18">DSM 4017 / NBRC 107636 / OCM 62 / WeN5</strain>
    </source>
</reference>
<dbReference type="Pfam" id="PF13237">
    <property type="entry name" value="Fer4_10"/>
    <property type="match status" value="1"/>
</dbReference>
<evidence type="ECO:0000256" key="4">
    <source>
        <dbReference type="ARBA" id="ARBA00017710"/>
    </source>
</evidence>
<evidence type="ECO:0000256" key="3">
    <source>
        <dbReference type="ARBA" id="ARBA00012812"/>
    </source>
</evidence>
<keyword evidence="7 14" id="KW-0479">Metal-binding</keyword>
<keyword evidence="11 14" id="KW-0411">Iron-sulfur</keyword>
<feature type="binding site" evidence="15">
    <location>
        <position position="586"/>
    </location>
    <ligand>
        <name>[4Fe-4S] cluster</name>
        <dbReference type="ChEBI" id="CHEBI:49883"/>
        <label>2</label>
    </ligand>
</feature>
<evidence type="ECO:0000256" key="14">
    <source>
        <dbReference type="PIRNR" id="PIRNR006439"/>
    </source>
</evidence>
<dbReference type="InterPro" id="IPR017896">
    <property type="entry name" value="4Fe4S_Fe-S-bd"/>
</dbReference>
<feature type="binding site" evidence="15">
    <location>
        <position position="565"/>
    </location>
    <ligand>
        <name>[4Fe-4S] cluster</name>
        <dbReference type="ChEBI" id="CHEBI:49883"/>
        <label>2</label>
    </ligand>
</feature>
<keyword evidence="9 14" id="KW-0560">Oxidoreductase</keyword>
<dbReference type="Gene3D" id="3.40.50.920">
    <property type="match status" value="1"/>
</dbReference>
<keyword evidence="10 14" id="KW-0408">Iron</keyword>
<dbReference type="Proteomes" id="UP000006622">
    <property type="component" value="Chromosome"/>
</dbReference>
<evidence type="ECO:0000256" key="15">
    <source>
        <dbReference type="PIRSR" id="PIRSR006439-50"/>
    </source>
</evidence>
<dbReference type="AlphaFoldDB" id="F7XMR2"/>
<dbReference type="Gene3D" id="3.30.70.20">
    <property type="match status" value="1"/>
</dbReference>
<dbReference type="PANTHER" id="PTHR43710">
    <property type="entry name" value="2-HYDROXYACYL-COA LYASE"/>
    <property type="match status" value="1"/>
</dbReference>
<protein>
    <recommendedName>
        <fullName evidence="4 14">Indolepyruvate oxidoreductase subunit IorA</fullName>
        <shortName evidence="14">IOR</shortName>
        <ecNumber evidence="3 14">1.2.7.8</ecNumber>
    </recommendedName>
    <alternativeName>
        <fullName evidence="12 14">Indolepyruvate ferredoxin oxidoreductase subunit alpha</fullName>
    </alternativeName>
</protein>
<evidence type="ECO:0000313" key="18">
    <source>
        <dbReference type="Proteomes" id="UP000006622"/>
    </source>
</evidence>
<dbReference type="KEGG" id="mzh:Mzhil_1231"/>
<keyword evidence="5 14" id="KW-0813">Transport</keyword>
<dbReference type="PANTHER" id="PTHR43710:SF7">
    <property type="entry name" value="INDOLEPYRUVATE OXIDOREDUCTASE SUBUNIT IORA"/>
    <property type="match status" value="1"/>
</dbReference>
<evidence type="ECO:0000256" key="6">
    <source>
        <dbReference type="ARBA" id="ARBA00022485"/>
    </source>
</evidence>
<feature type="binding site" evidence="15">
    <location>
        <position position="589"/>
    </location>
    <ligand>
        <name>[4Fe-4S] cluster</name>
        <dbReference type="ChEBI" id="CHEBI:49883"/>
        <label>2</label>
    </ligand>
</feature>
<evidence type="ECO:0000256" key="12">
    <source>
        <dbReference type="ARBA" id="ARBA00030514"/>
    </source>
</evidence>
<feature type="binding site" evidence="15">
    <location>
        <position position="593"/>
    </location>
    <ligand>
        <name>[4Fe-4S] cluster</name>
        <dbReference type="ChEBI" id="CHEBI:49883"/>
        <label>1</label>
    </ligand>
</feature>
<dbReference type="CDD" id="cd02008">
    <property type="entry name" value="TPP_IOR_alpha"/>
    <property type="match status" value="1"/>
</dbReference>
<dbReference type="CDD" id="cd07034">
    <property type="entry name" value="TPP_PYR_PFOR_IOR-alpha_like"/>
    <property type="match status" value="1"/>
</dbReference>
<evidence type="ECO:0000256" key="13">
    <source>
        <dbReference type="ARBA" id="ARBA00048332"/>
    </source>
</evidence>
<dbReference type="EMBL" id="CP002101">
    <property type="protein sequence ID" value="AEH61085.1"/>
    <property type="molecule type" value="Genomic_DNA"/>
</dbReference>
<dbReference type="SUPFAM" id="SSF52518">
    <property type="entry name" value="Thiamin diphosphate-binding fold (THDP-binding)"/>
    <property type="match status" value="2"/>
</dbReference>
<name>F7XMR2_METZD</name>
<dbReference type="Gene3D" id="3.40.50.970">
    <property type="match status" value="2"/>
</dbReference>
<keyword evidence="6 14" id="KW-0004">4Fe-4S</keyword>
<comment type="catalytic activity">
    <reaction evidence="13 14">
        <text>indole-3-pyruvate + 2 oxidized [2Fe-2S]-[ferredoxin] + CoA = (indol-3-yl)acetyl-CoA + 2 reduced [2Fe-2S]-[ferredoxin] + CO2 + H(+)</text>
        <dbReference type="Rhea" id="RHEA:12645"/>
        <dbReference type="Rhea" id="RHEA-COMP:10000"/>
        <dbReference type="Rhea" id="RHEA-COMP:10001"/>
        <dbReference type="ChEBI" id="CHEBI:15378"/>
        <dbReference type="ChEBI" id="CHEBI:16526"/>
        <dbReference type="ChEBI" id="CHEBI:17640"/>
        <dbReference type="ChEBI" id="CHEBI:33737"/>
        <dbReference type="ChEBI" id="CHEBI:33738"/>
        <dbReference type="ChEBI" id="CHEBI:57271"/>
        <dbReference type="ChEBI" id="CHEBI:57287"/>
        <dbReference type="EC" id="1.2.7.8"/>
    </reaction>
</comment>
<dbReference type="InterPro" id="IPR029061">
    <property type="entry name" value="THDP-binding"/>
</dbReference>
<dbReference type="RefSeq" id="WP_013898522.1">
    <property type="nucleotide sequence ID" value="NC_015676.1"/>
</dbReference>
<dbReference type="GO" id="GO:0046872">
    <property type="term" value="F:metal ion binding"/>
    <property type="evidence" value="ECO:0007669"/>
    <property type="project" value="UniProtKB-UniRule"/>
</dbReference>
<dbReference type="GO" id="GO:0006082">
    <property type="term" value="P:organic acid metabolic process"/>
    <property type="evidence" value="ECO:0007669"/>
    <property type="project" value="UniProtKB-ARBA"/>
</dbReference>
<evidence type="ECO:0000256" key="8">
    <source>
        <dbReference type="ARBA" id="ARBA00022982"/>
    </source>
</evidence>
<feature type="binding site" evidence="15">
    <location>
        <position position="560"/>
    </location>
    <ligand>
        <name>[4Fe-4S] cluster</name>
        <dbReference type="ChEBI" id="CHEBI:49883"/>
        <label>1</label>
    </ligand>
</feature>
<dbReference type="GO" id="GO:0051539">
    <property type="term" value="F:4 iron, 4 sulfur cluster binding"/>
    <property type="evidence" value="ECO:0007669"/>
    <property type="project" value="UniProtKB-UniRule"/>
</dbReference>
<dbReference type="EC" id="1.2.7.8" evidence="3 14"/>
<feature type="domain" description="4Fe-4S ferredoxin-type" evidence="16">
    <location>
        <begin position="545"/>
        <end position="573"/>
    </location>
</feature>
<evidence type="ECO:0000313" key="17">
    <source>
        <dbReference type="EMBL" id="AEH61085.1"/>
    </source>
</evidence>
<accession>F7XMR2</accession>
<evidence type="ECO:0000256" key="5">
    <source>
        <dbReference type="ARBA" id="ARBA00022448"/>
    </source>
</evidence>
<dbReference type="OrthoDB" id="19071at2157"/>
<comment type="function">
    <text evidence="1 14">Catalyzes the ferredoxin-dependent oxidative decarboxylation of arylpyruvates.</text>
</comment>
<dbReference type="GO" id="GO:0043805">
    <property type="term" value="F:indolepyruvate ferredoxin oxidoreductase activity"/>
    <property type="evidence" value="ECO:0007669"/>
    <property type="project" value="UniProtKB-UniRule"/>
</dbReference>
<feature type="binding site" evidence="15">
    <location>
        <position position="583"/>
    </location>
    <ligand>
        <name>[4Fe-4S] cluster</name>
        <dbReference type="ChEBI" id="CHEBI:49883"/>
        <label>2</label>
    </ligand>
</feature>
<comment type="cofactor">
    <cofactor evidence="14 15">
        <name>[4Fe-4S] cluster</name>
        <dbReference type="ChEBI" id="CHEBI:49883"/>
    </cofactor>
    <text evidence="14 15">Binds 2 [4Fe-4S] clusters. In this family the first cluster has a non-standard and varying [4Fe-4S] binding motif CX(2)CX(2)CX(4-5)CP.</text>
</comment>
<dbReference type="FunFam" id="3.40.50.970:FF:000039">
    <property type="entry name" value="Indolepyruvate oxidoreductase subunit IorA"/>
    <property type="match status" value="1"/>
</dbReference>
<dbReference type="InterPro" id="IPR011766">
    <property type="entry name" value="TPP_enzyme_TPP-bd"/>
</dbReference>
<sequence>MKNREYMLGNAAIARGILEGGGKVITGYPGTPSSEIIGTLASMENRNFYVEWSVNEKVAMEVAVGAAMTGVRSVVTMKHVGVNVAADPLMTLAYMGVEGGMVILVADDPGCHSSQNEQDTRRYSEFSMVPCLDPSTPQEAKDMIPYAFSMSEKFKIPVIFRSTTRISHGKSDIILSDLPDTNPEPHFEKQVDRWVMIPKHACVRHPQLLDIQEKVASYLEKSPWNELEISSGSKIGIVASGIASVYAKEAIMKLGLDVSFMKIGTYPVPESMIREMLDNVDTVLVIEELEPIVEDRLKIIASNYSRDIIVKGKGPNFIPRDGELSVDICERAISTVCDIDSPEIKIHSMNKVMNLPDRPPVMCPGCSHRATYYAMKKAFGPDSIYPSDIGCYTLGVQSGTVDTTLCMGGSITVASGIYNSGEKRPICCSIGDSTFLHTGINGLLNATYNKSNITVTVLDNRTTAMTGHQPNPGMGKLATGEQTIEICFEDLCRSLGAEFVETVDPSDINTTIETFRSAKDFQGTSVVVAKQPCMILARRMGIRCSPYTINVELCTGCKACIKFGCPAIEFDEESKRARINSMCTGCSSCVQMCKFGAIVEVSE</sequence>
<dbReference type="InterPro" id="IPR009014">
    <property type="entry name" value="Transketo_C/PFOR_II"/>
</dbReference>
<evidence type="ECO:0000256" key="1">
    <source>
        <dbReference type="ARBA" id="ARBA00002995"/>
    </source>
</evidence>
<evidence type="ECO:0000256" key="7">
    <source>
        <dbReference type="ARBA" id="ARBA00022723"/>
    </source>
</evidence>
<dbReference type="GO" id="GO:0044272">
    <property type="term" value="P:sulfur compound biosynthetic process"/>
    <property type="evidence" value="ECO:0007669"/>
    <property type="project" value="UniProtKB-ARBA"/>
</dbReference>
<evidence type="ECO:0000256" key="10">
    <source>
        <dbReference type="ARBA" id="ARBA00023004"/>
    </source>
</evidence>
<feature type="binding site" evidence="15">
    <location>
        <position position="554"/>
    </location>
    <ligand>
        <name>[4Fe-4S] cluster</name>
        <dbReference type="ChEBI" id="CHEBI:49883"/>
        <label>1</label>
    </ligand>
</feature>
<evidence type="ECO:0000259" key="16">
    <source>
        <dbReference type="PROSITE" id="PS51379"/>
    </source>
</evidence>
<dbReference type="InterPro" id="IPR002880">
    <property type="entry name" value="Pyrv_Fd/Flavodoxin_OxRdtase_N"/>
</dbReference>
<dbReference type="InterPro" id="IPR017721">
    <property type="entry name" value="IorA"/>
</dbReference>
<feature type="domain" description="4Fe-4S ferredoxin-type" evidence="16">
    <location>
        <begin position="575"/>
        <end position="603"/>
    </location>
</feature>
<dbReference type="Pfam" id="PF01855">
    <property type="entry name" value="POR_N"/>
    <property type="match status" value="1"/>
</dbReference>